<sequence>MKVTLIAFTGSDDKTLRIWDRTTGAVQVLRGHVNIVRDGIDVSRDGKMVVSGSNDRTVRIWNGELGEKMHVFEGHEDSVLSMQFSADSSRVVSGSHDGTVRVWSVETGELAFEPIECHGEVYCVRYSPSGDRIASGAKSVQIWNAETGSGIVSIRNSSVLSLAWTIDGTYVIGGCEGEVRIWNSHNGEKLRMWKVYDQWIKLSLSPTGTHVATSCWNDNTAFVFDISTGEQISAFKHNENVQGIAYSPSGQSIATGCKDKKVYLWEAPAIEDPQPKAPARPFSSFLDRPAIPLAEPSRNNGRGLDAFWDTLPNRNQQALPRLEPQRVFNKTRDTFTNVFTRRSAGATQASSVRDTVEPVEVAAGRDNTFWVVVAIPTYNAVEKILYMFIHCRKPEDPDEEVPAATGTDSSQTADGNAATSNQSRHSETGDGVENTPTLAGNLVIRSQPQRTAAMRLSSENLGAEPRSSDSPPGNSQIRNQPESIEMVAIPETSTVSAPAPLRSTPSTDPLSLAVTFREPSSSTAVVTSAPLSVSSNSLAPTSAGPSSHNINVPFVETLSLEEMAVIQELRRRKVTSARATMAAESLSGSGHDPQSSIYPHPSTSLPHPRGSVTLPHSHIHVQPSQPSTGLDPLLLPLPVRDEVTMVSPASPSADMAKLQRALLQLQEQVYQLRERVDDPKRKATSERDGLDTVKLGPLAVEAGPSSQAESSGRKSTAIASTRAGPSALSNAPSQGHPSSPA</sequence>
<dbReference type="PANTHER" id="PTHR19848">
    <property type="entry name" value="WD40 REPEAT PROTEIN"/>
    <property type="match status" value="1"/>
</dbReference>
<keyword evidence="1 3" id="KW-0853">WD repeat</keyword>
<keyword evidence="2" id="KW-0677">Repeat</keyword>
<proteinExistence type="predicted"/>
<dbReference type="InterPro" id="IPR036322">
    <property type="entry name" value="WD40_repeat_dom_sf"/>
</dbReference>
<feature type="compositionally biased region" description="Polar residues" evidence="4">
    <location>
        <begin position="406"/>
        <end position="423"/>
    </location>
</feature>
<dbReference type="HOGENOM" id="CLU_016266_1_0_1"/>
<dbReference type="InterPro" id="IPR020472">
    <property type="entry name" value="WD40_PAC1"/>
</dbReference>
<feature type="compositionally biased region" description="Basic and acidic residues" evidence="4">
    <location>
        <begin position="674"/>
        <end position="691"/>
    </location>
</feature>
<feature type="repeat" description="WD" evidence="3">
    <location>
        <begin position="72"/>
        <end position="113"/>
    </location>
</feature>
<dbReference type="EMBL" id="KN819337">
    <property type="protein sequence ID" value="KIJ15411.1"/>
    <property type="molecule type" value="Genomic_DNA"/>
</dbReference>
<dbReference type="PROSITE" id="PS50294">
    <property type="entry name" value="WD_REPEATS_REGION"/>
    <property type="match status" value="2"/>
</dbReference>
<feature type="region of interest" description="Disordered" evidence="4">
    <location>
        <begin position="396"/>
        <end position="436"/>
    </location>
</feature>
<dbReference type="Gene3D" id="2.130.10.10">
    <property type="entry name" value="YVTN repeat-like/Quinoprotein amine dehydrogenase"/>
    <property type="match status" value="2"/>
</dbReference>
<reference evidence="6" key="2">
    <citation type="submission" date="2015-01" db="EMBL/GenBank/DDBJ databases">
        <title>Evolutionary Origins and Diversification of the Mycorrhizal Mutualists.</title>
        <authorList>
            <consortium name="DOE Joint Genome Institute"/>
            <consortium name="Mycorrhizal Genomics Consortium"/>
            <person name="Kohler A."/>
            <person name="Kuo A."/>
            <person name="Nagy L.G."/>
            <person name="Floudas D."/>
            <person name="Copeland A."/>
            <person name="Barry K.W."/>
            <person name="Cichocki N."/>
            <person name="Veneault-Fourrey C."/>
            <person name="LaButti K."/>
            <person name="Lindquist E.A."/>
            <person name="Lipzen A."/>
            <person name="Lundell T."/>
            <person name="Morin E."/>
            <person name="Murat C."/>
            <person name="Riley R."/>
            <person name="Ohm R."/>
            <person name="Sun H."/>
            <person name="Tunlid A."/>
            <person name="Henrissat B."/>
            <person name="Grigoriev I.V."/>
            <person name="Hibbett D.S."/>
            <person name="Martin F."/>
        </authorList>
    </citation>
    <scope>NUCLEOTIDE SEQUENCE [LARGE SCALE GENOMIC DNA]</scope>
    <source>
        <strain evidence="6">ATCC 200175</strain>
    </source>
</reference>
<evidence type="ECO:0000256" key="2">
    <source>
        <dbReference type="ARBA" id="ARBA00022737"/>
    </source>
</evidence>
<feature type="region of interest" description="Disordered" evidence="4">
    <location>
        <begin position="674"/>
        <end position="741"/>
    </location>
</feature>
<gene>
    <name evidence="5" type="ORF">PAXINDRAFT_169247</name>
</gene>
<dbReference type="AlphaFoldDB" id="A0A0C9U8K9"/>
<accession>A0A0C9U8K9</accession>
<keyword evidence="6" id="KW-1185">Reference proteome</keyword>
<dbReference type="PANTHER" id="PTHR19848:SF8">
    <property type="entry name" value="F-BOX AND WD REPEAT DOMAIN CONTAINING 7"/>
    <property type="match status" value="1"/>
</dbReference>
<evidence type="ECO:0000256" key="1">
    <source>
        <dbReference type="ARBA" id="ARBA00022574"/>
    </source>
</evidence>
<dbReference type="PROSITE" id="PS50082">
    <property type="entry name" value="WD_REPEATS_2"/>
    <property type="match status" value="3"/>
</dbReference>
<feature type="repeat" description="WD" evidence="3">
    <location>
        <begin position="234"/>
        <end position="266"/>
    </location>
</feature>
<dbReference type="InterPro" id="IPR001680">
    <property type="entry name" value="WD40_rpt"/>
</dbReference>
<dbReference type="SUPFAM" id="SSF50978">
    <property type="entry name" value="WD40 repeat-like"/>
    <property type="match status" value="1"/>
</dbReference>
<dbReference type="Proteomes" id="UP000053647">
    <property type="component" value="Unassembled WGS sequence"/>
</dbReference>
<feature type="region of interest" description="Disordered" evidence="4">
    <location>
        <begin position="453"/>
        <end position="478"/>
    </location>
</feature>
<evidence type="ECO:0000313" key="6">
    <source>
        <dbReference type="Proteomes" id="UP000053647"/>
    </source>
</evidence>
<evidence type="ECO:0000256" key="3">
    <source>
        <dbReference type="PROSITE-ProRule" id="PRU00221"/>
    </source>
</evidence>
<organism evidence="5 6">
    <name type="scientific">Paxillus involutus ATCC 200175</name>
    <dbReference type="NCBI Taxonomy" id="664439"/>
    <lineage>
        <taxon>Eukaryota</taxon>
        <taxon>Fungi</taxon>
        <taxon>Dikarya</taxon>
        <taxon>Basidiomycota</taxon>
        <taxon>Agaricomycotina</taxon>
        <taxon>Agaricomycetes</taxon>
        <taxon>Agaricomycetidae</taxon>
        <taxon>Boletales</taxon>
        <taxon>Paxilineae</taxon>
        <taxon>Paxillaceae</taxon>
        <taxon>Paxillus</taxon>
    </lineage>
</organism>
<evidence type="ECO:0000313" key="5">
    <source>
        <dbReference type="EMBL" id="KIJ15411.1"/>
    </source>
</evidence>
<name>A0A0C9U8K9_PAXIN</name>
<evidence type="ECO:0000256" key="4">
    <source>
        <dbReference type="SAM" id="MobiDB-lite"/>
    </source>
</evidence>
<dbReference type="InterPro" id="IPR015943">
    <property type="entry name" value="WD40/YVTN_repeat-like_dom_sf"/>
</dbReference>
<feature type="compositionally biased region" description="Polar residues" evidence="4">
    <location>
        <begin position="727"/>
        <end position="741"/>
    </location>
</feature>
<evidence type="ECO:0008006" key="7">
    <source>
        <dbReference type="Google" id="ProtNLM"/>
    </source>
</evidence>
<feature type="compositionally biased region" description="Polar residues" evidence="4">
    <location>
        <begin position="704"/>
        <end position="719"/>
    </location>
</feature>
<dbReference type="OrthoDB" id="10376550at2759"/>
<dbReference type="SMART" id="SM00320">
    <property type="entry name" value="WD40"/>
    <property type="match status" value="6"/>
</dbReference>
<feature type="region of interest" description="Disordered" evidence="4">
    <location>
        <begin position="519"/>
        <end position="545"/>
    </location>
</feature>
<dbReference type="PRINTS" id="PR00320">
    <property type="entry name" value="GPROTEINBRPT"/>
</dbReference>
<feature type="repeat" description="WD" evidence="3">
    <location>
        <begin position="40"/>
        <end position="71"/>
    </location>
</feature>
<dbReference type="Pfam" id="PF00400">
    <property type="entry name" value="WD40"/>
    <property type="match status" value="6"/>
</dbReference>
<feature type="compositionally biased region" description="Polar residues" evidence="4">
    <location>
        <begin position="468"/>
        <end position="478"/>
    </location>
</feature>
<reference evidence="5 6" key="1">
    <citation type="submission" date="2014-06" db="EMBL/GenBank/DDBJ databases">
        <authorList>
            <consortium name="DOE Joint Genome Institute"/>
            <person name="Kuo A."/>
            <person name="Kohler A."/>
            <person name="Nagy L.G."/>
            <person name="Floudas D."/>
            <person name="Copeland A."/>
            <person name="Barry K.W."/>
            <person name="Cichocki N."/>
            <person name="Veneault-Fourrey C."/>
            <person name="LaButti K."/>
            <person name="Lindquist E.A."/>
            <person name="Lipzen A."/>
            <person name="Lundell T."/>
            <person name="Morin E."/>
            <person name="Murat C."/>
            <person name="Sun H."/>
            <person name="Tunlid A."/>
            <person name="Henrissat B."/>
            <person name="Grigoriev I.V."/>
            <person name="Hibbett D.S."/>
            <person name="Martin F."/>
            <person name="Nordberg H.P."/>
            <person name="Cantor M.N."/>
            <person name="Hua S.X."/>
        </authorList>
    </citation>
    <scope>NUCLEOTIDE SEQUENCE [LARGE SCALE GENOMIC DNA]</scope>
    <source>
        <strain evidence="5 6">ATCC 200175</strain>
    </source>
</reference>
<dbReference type="CDD" id="cd00200">
    <property type="entry name" value="WD40"/>
    <property type="match status" value="1"/>
</dbReference>
<protein>
    <recommendedName>
        <fullName evidence="7">WD40 repeat-like protein</fullName>
    </recommendedName>
</protein>